<keyword evidence="7" id="KW-0677">Repeat</keyword>
<evidence type="ECO:0000256" key="6">
    <source>
        <dbReference type="ARBA" id="ARBA00022734"/>
    </source>
</evidence>
<feature type="compositionally biased region" description="Polar residues" evidence="13">
    <location>
        <begin position="464"/>
        <end position="484"/>
    </location>
</feature>
<keyword evidence="8 14" id="KW-1133">Transmembrane helix</keyword>
<keyword evidence="19" id="KW-1185">Reference proteome</keyword>
<dbReference type="OrthoDB" id="10045365at2759"/>
<dbReference type="GO" id="GO:0016020">
    <property type="term" value="C:membrane"/>
    <property type="evidence" value="ECO:0007669"/>
    <property type="project" value="UniProtKB-SubCell"/>
</dbReference>
<comment type="caution">
    <text evidence="12">Lacks conserved residue(s) required for the propagation of feature annotation.</text>
</comment>
<keyword evidence="10" id="KW-1015">Disulfide bond</keyword>
<evidence type="ECO:0000256" key="1">
    <source>
        <dbReference type="ARBA" id="ARBA00004479"/>
    </source>
</evidence>
<dbReference type="GO" id="GO:0005509">
    <property type="term" value="F:calcium ion binding"/>
    <property type="evidence" value="ECO:0007669"/>
    <property type="project" value="InterPro"/>
</dbReference>
<keyword evidence="3" id="KW-0597">Phosphoprotein</keyword>
<reference evidence="18" key="2">
    <citation type="submission" date="2025-09" db="UniProtKB">
        <authorList>
            <consortium name="Ensembl"/>
        </authorList>
    </citation>
    <scope>IDENTIFICATION</scope>
</reference>
<dbReference type="SUPFAM" id="SSF57196">
    <property type="entry name" value="EGF/Laminin"/>
    <property type="match status" value="1"/>
</dbReference>
<evidence type="ECO:0000256" key="9">
    <source>
        <dbReference type="ARBA" id="ARBA00023136"/>
    </source>
</evidence>
<feature type="domain" description="C-type lectin" evidence="17">
    <location>
        <begin position="33"/>
        <end position="162"/>
    </location>
</feature>
<dbReference type="InterPro" id="IPR018097">
    <property type="entry name" value="EGF_Ca-bd_CS"/>
</dbReference>
<evidence type="ECO:0000256" key="13">
    <source>
        <dbReference type="SAM" id="MobiDB-lite"/>
    </source>
</evidence>
<evidence type="ECO:0000259" key="16">
    <source>
        <dbReference type="PROSITE" id="PS50026"/>
    </source>
</evidence>
<evidence type="ECO:0000256" key="7">
    <source>
        <dbReference type="ARBA" id="ARBA00022737"/>
    </source>
</evidence>
<evidence type="ECO:0000256" key="4">
    <source>
        <dbReference type="ARBA" id="ARBA00022692"/>
    </source>
</evidence>
<organism evidence="18 19">
    <name type="scientific">Leptobrachium leishanense</name>
    <name type="common">Leishan spiny toad</name>
    <dbReference type="NCBI Taxonomy" id="445787"/>
    <lineage>
        <taxon>Eukaryota</taxon>
        <taxon>Metazoa</taxon>
        <taxon>Chordata</taxon>
        <taxon>Craniata</taxon>
        <taxon>Vertebrata</taxon>
        <taxon>Euteleostomi</taxon>
        <taxon>Amphibia</taxon>
        <taxon>Batrachia</taxon>
        <taxon>Anura</taxon>
        <taxon>Pelobatoidea</taxon>
        <taxon>Megophryidae</taxon>
        <taxon>Leptobrachium</taxon>
    </lineage>
</organism>
<evidence type="ECO:0000259" key="17">
    <source>
        <dbReference type="PROSITE" id="PS50041"/>
    </source>
</evidence>
<dbReference type="PROSITE" id="PS50041">
    <property type="entry name" value="C_TYPE_LECTIN_2"/>
    <property type="match status" value="1"/>
</dbReference>
<feature type="domain" description="EGF-like" evidence="16">
    <location>
        <begin position="367"/>
        <end position="405"/>
    </location>
</feature>
<proteinExistence type="predicted"/>
<dbReference type="PROSITE" id="PS50026">
    <property type="entry name" value="EGF_3"/>
    <property type="match status" value="3"/>
</dbReference>
<dbReference type="InterPro" id="IPR049883">
    <property type="entry name" value="NOTCH1_EGF-like"/>
</dbReference>
<keyword evidence="9 14" id="KW-0472">Membrane</keyword>
<dbReference type="InterPro" id="IPR009030">
    <property type="entry name" value="Growth_fac_rcpt_cys_sf"/>
</dbReference>
<dbReference type="Pfam" id="PF14670">
    <property type="entry name" value="FXa_inhibition"/>
    <property type="match status" value="2"/>
</dbReference>
<dbReference type="Ensembl" id="ENSLLET00000023033.1">
    <property type="protein sequence ID" value="ENSLLEP00000022176.1"/>
    <property type="gene ID" value="ENSLLEG00000014081.1"/>
</dbReference>
<keyword evidence="11" id="KW-0325">Glycoprotein</keyword>
<evidence type="ECO:0000313" key="19">
    <source>
        <dbReference type="Proteomes" id="UP000694569"/>
    </source>
</evidence>
<protein>
    <submittedName>
        <fullName evidence="18">CD93 molecule</fullName>
    </submittedName>
</protein>
<dbReference type="GO" id="GO:0030246">
    <property type="term" value="F:carbohydrate binding"/>
    <property type="evidence" value="ECO:0007669"/>
    <property type="project" value="UniProtKB-KW"/>
</dbReference>
<dbReference type="Gene3D" id="3.10.100.10">
    <property type="entry name" value="Mannose-Binding Protein A, subunit A"/>
    <property type="match status" value="1"/>
</dbReference>
<dbReference type="Gene3D" id="2.10.25.10">
    <property type="entry name" value="Laminin"/>
    <property type="match status" value="5"/>
</dbReference>
<name>A0A8C5N535_9ANUR</name>
<feature type="domain" description="EGF-like" evidence="16">
    <location>
        <begin position="406"/>
        <end position="444"/>
    </location>
</feature>
<keyword evidence="5 15" id="KW-0732">Signal</keyword>
<dbReference type="SUPFAM" id="SSF57184">
    <property type="entry name" value="Growth factor receptor domain"/>
    <property type="match status" value="1"/>
</dbReference>
<evidence type="ECO:0000256" key="12">
    <source>
        <dbReference type="PROSITE-ProRule" id="PRU00076"/>
    </source>
</evidence>
<evidence type="ECO:0000256" key="10">
    <source>
        <dbReference type="ARBA" id="ARBA00023157"/>
    </source>
</evidence>
<dbReference type="CDD" id="cd03600">
    <property type="entry name" value="CLECT_thrombomodulin_like"/>
    <property type="match status" value="1"/>
</dbReference>
<dbReference type="PANTHER" id="PTHR14789">
    <property type="entry name" value="CHONDROLECTIN VARIANT CHODLFDELTAE"/>
    <property type="match status" value="1"/>
</dbReference>
<dbReference type="InterPro" id="IPR016186">
    <property type="entry name" value="C-type_lectin-like/link_sf"/>
</dbReference>
<dbReference type="PANTHER" id="PTHR14789:SF8">
    <property type="entry name" value="C-TYPE LECTIN DOMAIN FAMILY 14 MEMBER A PRECURSOR-RELATED"/>
    <property type="match status" value="1"/>
</dbReference>
<comment type="subcellular location">
    <subcellularLocation>
        <location evidence="1">Membrane</location>
        <topology evidence="1">Single-pass type I membrane protein</topology>
    </subcellularLocation>
</comment>
<dbReference type="SMART" id="SM00181">
    <property type="entry name" value="EGF"/>
    <property type="match status" value="5"/>
</dbReference>
<dbReference type="SMART" id="SM00179">
    <property type="entry name" value="EGF_CA"/>
    <property type="match status" value="4"/>
</dbReference>
<dbReference type="FunFam" id="2.10.25.10:FF:000005">
    <property type="entry name" value="Fibrillin 2"/>
    <property type="match status" value="1"/>
</dbReference>
<evidence type="ECO:0000256" key="14">
    <source>
        <dbReference type="SAM" id="Phobius"/>
    </source>
</evidence>
<keyword evidence="2 12" id="KW-0245">EGF-like domain</keyword>
<gene>
    <name evidence="18" type="primary">CD93</name>
</gene>
<evidence type="ECO:0000256" key="15">
    <source>
        <dbReference type="SAM" id="SignalP"/>
    </source>
</evidence>
<dbReference type="InterPro" id="IPR001881">
    <property type="entry name" value="EGF-like_Ca-bd_dom"/>
</dbReference>
<evidence type="ECO:0000256" key="5">
    <source>
        <dbReference type="ARBA" id="ARBA00022729"/>
    </source>
</evidence>
<dbReference type="SUPFAM" id="SSF56436">
    <property type="entry name" value="C-type lectin-like"/>
    <property type="match status" value="1"/>
</dbReference>
<dbReference type="Pfam" id="PF00059">
    <property type="entry name" value="Lectin_C"/>
    <property type="match status" value="1"/>
</dbReference>
<dbReference type="PROSITE" id="PS01187">
    <property type="entry name" value="EGF_CA"/>
    <property type="match status" value="1"/>
</dbReference>
<dbReference type="SMART" id="SM00034">
    <property type="entry name" value="CLECT"/>
    <property type="match status" value="1"/>
</dbReference>
<evidence type="ECO:0000313" key="18">
    <source>
        <dbReference type="Ensembl" id="ENSLLEP00000022176.1"/>
    </source>
</evidence>
<feature type="chain" id="PRO_5034155113" evidence="15">
    <location>
        <begin position="25"/>
        <end position="600"/>
    </location>
</feature>
<evidence type="ECO:0000256" key="11">
    <source>
        <dbReference type="ARBA" id="ARBA00023180"/>
    </source>
</evidence>
<feature type="region of interest" description="Disordered" evidence="13">
    <location>
        <begin position="445"/>
        <end position="523"/>
    </location>
</feature>
<dbReference type="PROSITE" id="PS01186">
    <property type="entry name" value="EGF_2"/>
    <property type="match status" value="3"/>
</dbReference>
<dbReference type="InterPro" id="IPR000742">
    <property type="entry name" value="EGF"/>
</dbReference>
<keyword evidence="6" id="KW-0430">Lectin</keyword>
<reference evidence="18" key="1">
    <citation type="submission" date="2025-08" db="UniProtKB">
        <authorList>
            <consortium name="Ensembl"/>
        </authorList>
    </citation>
    <scope>IDENTIFICATION</scope>
</reference>
<dbReference type="InterPro" id="IPR001304">
    <property type="entry name" value="C-type_lectin-like"/>
</dbReference>
<feature type="domain" description="EGF-like" evidence="16">
    <location>
        <begin position="330"/>
        <end position="364"/>
    </location>
</feature>
<dbReference type="Pfam" id="PF00008">
    <property type="entry name" value="EGF"/>
    <property type="match status" value="1"/>
</dbReference>
<evidence type="ECO:0000256" key="2">
    <source>
        <dbReference type="ARBA" id="ARBA00022536"/>
    </source>
</evidence>
<dbReference type="PROSITE" id="PS00010">
    <property type="entry name" value="ASX_HYDROXYL"/>
    <property type="match status" value="3"/>
</dbReference>
<sequence length="600" mass="65845">MALRQLKIIFMVTFLPLLHMMTLAEEESEALCINKICYTVHMARHNFKDAQLNCINNGGDLVTIKTQEEAEHVKNLLMQIQGGLPGGTASQLWIGLQLKNKCHLPHKTLKGFSWVTGDAGPEEKQFSNWKQEPKSTCTQTRCVTMKIDFTSPDNYKWLDGRCTAPADGYLCKFQFKGMCKGLPLGGPGAVEYSTPFDLQPSSLTLIPHGSMAIVYCEDDAESQILLCQEQKQNEFQWSNSDGPLCASPSHGCAYNNGSCEQECVEDTLSGSVRCDCREGYVLASDMVSCALSQKCHPNPCHQNCINLQQGFQCTCFEGFKLAEDKINCKDVDECLKNPCDQLCTNTLGSYQCSCRKGYTRQDGTCIDQDECIQSPCAHGCLNIHGSFHCSCEKGYELGDDGLSCLDVDECLNSPCAEMCSNTPGSYVCFCPEGFLLSPDGISCSPDKRSQNQQTNDQVAKGTNPKDSQTTSSMQRDNMYNSTAKPWSPDSVMDVSHRGNPKLITTSPMAPEVDSSGGDVDESADADKVQSGISFGQNTLLLASTICACAVLLILAIVAGIVCYKRKNTVKEEDYKPPTATDNYCWVPEQTGNKAVNNDYR</sequence>
<dbReference type="InterPro" id="IPR026823">
    <property type="entry name" value="cEGF"/>
</dbReference>
<dbReference type="Pfam" id="PF12662">
    <property type="entry name" value="cEGF"/>
    <property type="match status" value="1"/>
</dbReference>
<dbReference type="Proteomes" id="UP000694569">
    <property type="component" value="Unplaced"/>
</dbReference>
<feature type="transmembrane region" description="Helical" evidence="14">
    <location>
        <begin position="539"/>
        <end position="563"/>
    </location>
</feature>
<evidence type="ECO:0000256" key="3">
    <source>
        <dbReference type="ARBA" id="ARBA00022553"/>
    </source>
</evidence>
<dbReference type="CDD" id="cd00054">
    <property type="entry name" value="EGF_CA"/>
    <property type="match status" value="2"/>
</dbReference>
<evidence type="ECO:0000256" key="8">
    <source>
        <dbReference type="ARBA" id="ARBA00022989"/>
    </source>
</evidence>
<accession>A0A8C5N535</accession>
<dbReference type="AlphaFoldDB" id="A0A8C5N535"/>
<dbReference type="Pfam" id="PF07645">
    <property type="entry name" value="EGF_CA"/>
    <property type="match status" value="1"/>
</dbReference>
<feature type="signal peptide" evidence="15">
    <location>
        <begin position="1"/>
        <end position="24"/>
    </location>
</feature>
<dbReference type="GeneTree" id="ENSGT00940000156996"/>
<keyword evidence="4 14" id="KW-0812">Transmembrane</keyword>
<dbReference type="InterPro" id="IPR051505">
    <property type="entry name" value="C-type_lectin_domain"/>
</dbReference>
<dbReference type="InterPro" id="IPR016187">
    <property type="entry name" value="CTDL_fold"/>
</dbReference>
<dbReference type="InterPro" id="IPR000152">
    <property type="entry name" value="EGF-type_Asp/Asn_hydroxyl_site"/>
</dbReference>